<dbReference type="InterPro" id="IPR007860">
    <property type="entry name" value="DNA_mmatch_repair_MutS_con_dom"/>
</dbReference>
<dbReference type="Gene3D" id="1.10.1420.10">
    <property type="match status" value="2"/>
</dbReference>
<evidence type="ECO:0000313" key="9">
    <source>
        <dbReference type="Proteomes" id="UP000800235"/>
    </source>
</evidence>
<feature type="compositionally biased region" description="Low complexity" evidence="6">
    <location>
        <begin position="7"/>
        <end position="31"/>
    </location>
</feature>
<evidence type="ECO:0000259" key="7">
    <source>
        <dbReference type="PROSITE" id="PS00486"/>
    </source>
</evidence>
<dbReference type="EMBL" id="MU007120">
    <property type="protein sequence ID" value="KAF2419048.1"/>
    <property type="molecule type" value="Genomic_DNA"/>
</dbReference>
<accession>A0A9P4NFH9</accession>
<dbReference type="SUPFAM" id="SSF48334">
    <property type="entry name" value="DNA repair protein MutS, domain III"/>
    <property type="match status" value="1"/>
</dbReference>
<organism evidence="8 9">
    <name type="scientific">Tothia fuscella</name>
    <dbReference type="NCBI Taxonomy" id="1048955"/>
    <lineage>
        <taxon>Eukaryota</taxon>
        <taxon>Fungi</taxon>
        <taxon>Dikarya</taxon>
        <taxon>Ascomycota</taxon>
        <taxon>Pezizomycotina</taxon>
        <taxon>Dothideomycetes</taxon>
        <taxon>Pleosporomycetidae</taxon>
        <taxon>Venturiales</taxon>
        <taxon>Cylindrosympodiaceae</taxon>
        <taxon>Tothia</taxon>
    </lineage>
</organism>
<feature type="domain" description="DNA mismatch repair proteins mutS family" evidence="7">
    <location>
        <begin position="659"/>
        <end position="675"/>
    </location>
</feature>
<dbReference type="PANTHER" id="PTHR11361:SF21">
    <property type="entry name" value="MUTS PROTEIN HOMOLOG 4"/>
    <property type="match status" value="1"/>
</dbReference>
<evidence type="ECO:0000256" key="4">
    <source>
        <dbReference type="ARBA" id="ARBA00023125"/>
    </source>
</evidence>
<sequence length="859" mass="95622">MPPPPSRASTSRTAASTSYPSNYQYATTTSRPHTRRSTARSRRPSTGRPRIAASTIGLQNQQLVCALTESRGISPTVGLAFINLDTGEAALSQISDSQTYVRTINKLRVYAPSQILIPNTAASPPSKLFCIIEEDLDIINAELIPVDRRYYAETTGLECIHQLAFTEDIEAIKIAIGGNYFAVCCFAAALKFIEFQLGKTFPLHSLRVKYEPTEGSMMIDLSTISSLELIQNIQNPKSQHCLFGLLNETFTPMGARLLRSNILQPCTNEVTITTRYDAVEELTTKEDMFFAVRQALKPILDAEKLLTSLIIVPAKPTPTFVEQSFNRVIALKQFIHSIKPVYEALAGAKSQLLVQIQHNCSPSMVDPIIEIVDEVLNEDAQYAKGPLELRNQRTYAVKAGVNGFLDIGRQAYKEASGDAFNGVQQLSVTHNLQLELKYDLVRQLYIELKASELANRELPPEFINVVKKQNKVECQTLALMKINQKISNAHNEVLDMSVREVEGLIDALRAQMSSLFKSCESIGLLDMLASFAQLATTQDYTRPHLTDTLAIQAGRHPIREKIHREKFIPNDVYATQQTRFQIITGCNMSGKSTYIRSIAIMSVMAQIGSFVSASYASFPILHQLFARVNMDDSIEANVSTFAAEMRETAFILRNIDRRSMAIVDELGRGTSTRDGLAIALAIAEAFVESRALVWFATHFRDLAAIMAERNGVINLHLAVDMTGDGPNSMTMLYRIADGAVQDKHYGLQLAKVVPLPAKVFKIAETVAKKLESHVRKRKKTSTAVIHERKRKLVLNLKEHLTQAHNGVMQGEVLANWLRELQKEFVNRMLAIDAEAHALSAGSDEDEDEDDRVMETDEEA</sequence>
<dbReference type="SMART" id="SM00534">
    <property type="entry name" value="MUTSac"/>
    <property type="match status" value="1"/>
</dbReference>
<dbReference type="Pfam" id="PF05190">
    <property type="entry name" value="MutS_IV"/>
    <property type="match status" value="1"/>
</dbReference>
<dbReference type="InterPro" id="IPR007696">
    <property type="entry name" value="DNA_mismatch_repair_MutS_core"/>
</dbReference>
<keyword evidence="9" id="KW-1185">Reference proteome</keyword>
<dbReference type="SUPFAM" id="SSF52540">
    <property type="entry name" value="P-loop containing nucleoside triphosphate hydrolases"/>
    <property type="match status" value="1"/>
</dbReference>
<dbReference type="AlphaFoldDB" id="A0A9P4NFH9"/>
<evidence type="ECO:0000256" key="3">
    <source>
        <dbReference type="ARBA" id="ARBA00022840"/>
    </source>
</evidence>
<dbReference type="InterPro" id="IPR000432">
    <property type="entry name" value="DNA_mismatch_repair_MutS_C"/>
</dbReference>
<evidence type="ECO:0000256" key="5">
    <source>
        <dbReference type="ARBA" id="ARBA00023254"/>
    </source>
</evidence>
<dbReference type="FunFam" id="1.10.1420.10:FF:000013">
    <property type="entry name" value="mutS protein homolog 4"/>
    <property type="match status" value="1"/>
</dbReference>
<keyword evidence="5" id="KW-0469">Meiosis</keyword>
<comment type="similarity">
    <text evidence="1">Belongs to the DNA mismatch repair MutS family.</text>
</comment>
<dbReference type="PROSITE" id="PS00486">
    <property type="entry name" value="DNA_MISMATCH_REPAIR_2"/>
    <property type="match status" value="1"/>
</dbReference>
<keyword evidence="2" id="KW-0547">Nucleotide-binding</keyword>
<dbReference type="GO" id="GO:0030983">
    <property type="term" value="F:mismatched DNA binding"/>
    <property type="evidence" value="ECO:0007669"/>
    <property type="project" value="InterPro"/>
</dbReference>
<gene>
    <name evidence="8" type="ORF">EJ08DRAFT_738911</name>
</gene>
<dbReference type="PANTHER" id="PTHR11361">
    <property type="entry name" value="DNA MISMATCH REPAIR PROTEIN MUTS FAMILY MEMBER"/>
    <property type="match status" value="1"/>
</dbReference>
<dbReference type="InterPro" id="IPR027417">
    <property type="entry name" value="P-loop_NTPase"/>
</dbReference>
<dbReference type="Pfam" id="PF05192">
    <property type="entry name" value="MutS_III"/>
    <property type="match status" value="1"/>
</dbReference>
<dbReference type="Proteomes" id="UP000800235">
    <property type="component" value="Unassembled WGS sequence"/>
</dbReference>
<feature type="region of interest" description="Disordered" evidence="6">
    <location>
        <begin position="838"/>
        <end position="859"/>
    </location>
</feature>
<dbReference type="SMART" id="SM00533">
    <property type="entry name" value="MUTSd"/>
    <property type="match status" value="1"/>
</dbReference>
<proteinExistence type="inferred from homology"/>
<dbReference type="Pfam" id="PF05188">
    <property type="entry name" value="MutS_II"/>
    <property type="match status" value="1"/>
</dbReference>
<feature type="compositionally biased region" description="Acidic residues" evidence="6">
    <location>
        <begin position="842"/>
        <end position="859"/>
    </location>
</feature>
<dbReference type="FunFam" id="3.40.50.300:FF:002054">
    <property type="entry name" value="DNA mismatch repair protein MSH4"/>
    <property type="match status" value="1"/>
</dbReference>
<dbReference type="Pfam" id="PF00488">
    <property type="entry name" value="MutS_V"/>
    <property type="match status" value="1"/>
</dbReference>
<comment type="caution">
    <text evidence="8">The sequence shown here is derived from an EMBL/GenBank/DDBJ whole genome shotgun (WGS) entry which is preliminary data.</text>
</comment>
<name>A0A9P4NFH9_9PEZI</name>
<feature type="compositionally biased region" description="Basic residues" evidence="6">
    <location>
        <begin position="32"/>
        <end position="45"/>
    </location>
</feature>
<dbReference type="GO" id="GO:0007131">
    <property type="term" value="P:reciprocal meiotic recombination"/>
    <property type="evidence" value="ECO:0007669"/>
    <property type="project" value="TreeGrafter"/>
</dbReference>
<dbReference type="GO" id="GO:0006298">
    <property type="term" value="P:mismatch repair"/>
    <property type="evidence" value="ECO:0007669"/>
    <property type="project" value="InterPro"/>
</dbReference>
<keyword evidence="3" id="KW-0067">ATP-binding</keyword>
<reference evidence="8" key="1">
    <citation type="journal article" date="2020" name="Stud. Mycol.">
        <title>101 Dothideomycetes genomes: a test case for predicting lifestyles and emergence of pathogens.</title>
        <authorList>
            <person name="Haridas S."/>
            <person name="Albert R."/>
            <person name="Binder M."/>
            <person name="Bloem J."/>
            <person name="Labutti K."/>
            <person name="Salamov A."/>
            <person name="Andreopoulos B."/>
            <person name="Baker S."/>
            <person name="Barry K."/>
            <person name="Bills G."/>
            <person name="Bluhm B."/>
            <person name="Cannon C."/>
            <person name="Castanera R."/>
            <person name="Culley D."/>
            <person name="Daum C."/>
            <person name="Ezra D."/>
            <person name="Gonzalez J."/>
            <person name="Henrissat B."/>
            <person name="Kuo A."/>
            <person name="Liang C."/>
            <person name="Lipzen A."/>
            <person name="Lutzoni F."/>
            <person name="Magnuson J."/>
            <person name="Mondo S."/>
            <person name="Nolan M."/>
            <person name="Ohm R."/>
            <person name="Pangilinan J."/>
            <person name="Park H.-J."/>
            <person name="Ramirez L."/>
            <person name="Alfaro M."/>
            <person name="Sun H."/>
            <person name="Tritt A."/>
            <person name="Yoshinaga Y."/>
            <person name="Zwiers L.-H."/>
            <person name="Turgeon B."/>
            <person name="Goodwin S."/>
            <person name="Spatafora J."/>
            <person name="Crous P."/>
            <person name="Grigoriev I."/>
        </authorList>
    </citation>
    <scope>NUCLEOTIDE SEQUENCE</scope>
    <source>
        <strain evidence="8">CBS 130266</strain>
    </source>
</reference>
<dbReference type="InterPro" id="IPR036187">
    <property type="entry name" value="DNA_mismatch_repair_MutS_sf"/>
</dbReference>
<dbReference type="InterPro" id="IPR045076">
    <property type="entry name" value="MutS"/>
</dbReference>
<dbReference type="SUPFAM" id="SSF53150">
    <property type="entry name" value="DNA repair protein MutS, domain II"/>
    <property type="match status" value="1"/>
</dbReference>
<dbReference type="Gene3D" id="3.30.420.110">
    <property type="entry name" value="MutS, connector domain"/>
    <property type="match status" value="1"/>
</dbReference>
<feature type="region of interest" description="Disordered" evidence="6">
    <location>
        <begin position="1"/>
        <end position="49"/>
    </location>
</feature>
<dbReference type="Gene3D" id="3.40.50.300">
    <property type="entry name" value="P-loop containing nucleotide triphosphate hydrolases"/>
    <property type="match status" value="1"/>
</dbReference>
<dbReference type="InterPro" id="IPR007861">
    <property type="entry name" value="DNA_mismatch_repair_MutS_clamp"/>
</dbReference>
<dbReference type="GO" id="GO:0005524">
    <property type="term" value="F:ATP binding"/>
    <property type="evidence" value="ECO:0007669"/>
    <property type="project" value="UniProtKB-KW"/>
</dbReference>
<dbReference type="GO" id="GO:0005634">
    <property type="term" value="C:nucleus"/>
    <property type="evidence" value="ECO:0007669"/>
    <property type="project" value="TreeGrafter"/>
</dbReference>
<dbReference type="InterPro" id="IPR036678">
    <property type="entry name" value="MutS_con_dom_sf"/>
</dbReference>
<dbReference type="GO" id="GO:0140664">
    <property type="term" value="F:ATP-dependent DNA damage sensor activity"/>
    <property type="evidence" value="ECO:0007669"/>
    <property type="project" value="InterPro"/>
</dbReference>
<evidence type="ECO:0000256" key="6">
    <source>
        <dbReference type="SAM" id="MobiDB-lite"/>
    </source>
</evidence>
<dbReference type="OrthoDB" id="276261at2759"/>
<evidence type="ECO:0000313" key="8">
    <source>
        <dbReference type="EMBL" id="KAF2419048.1"/>
    </source>
</evidence>
<protein>
    <submittedName>
        <fullName evidence="8">DNA mismatch repair protein MutS</fullName>
    </submittedName>
</protein>
<keyword evidence="4" id="KW-0238">DNA-binding</keyword>
<evidence type="ECO:0000256" key="1">
    <source>
        <dbReference type="ARBA" id="ARBA00006271"/>
    </source>
</evidence>
<evidence type="ECO:0000256" key="2">
    <source>
        <dbReference type="ARBA" id="ARBA00022741"/>
    </source>
</evidence>
<dbReference type="InterPro" id="IPR011184">
    <property type="entry name" value="DNA_mismatch_repair_Msh2"/>
</dbReference>
<dbReference type="PIRSF" id="PIRSF005813">
    <property type="entry name" value="MSH2"/>
    <property type="match status" value="1"/>
</dbReference>